<proteinExistence type="predicted"/>
<sequence>MGIIEKFLNIVSDSTIHSDMVTELFHQIYLRLDLINLNQTQQWATALLAGSDNGEPYRTILDVRMYPERLAACVDACRGQLPNFFRRIGDLIIDEDFKGDEINILLLLNNYLAKTSKRKDFPILPPPP</sequence>
<name>A0A6V8MLU5_9BACT</name>
<dbReference type="EMBL" id="BLXX01000011">
    <property type="protein sequence ID" value="GFO61015.1"/>
    <property type="molecule type" value="Genomic_DNA"/>
</dbReference>
<evidence type="ECO:0000313" key="2">
    <source>
        <dbReference type="Proteomes" id="UP000556026"/>
    </source>
</evidence>
<dbReference type="AlphaFoldDB" id="A0A6V8MLU5"/>
<gene>
    <name evidence="1" type="ORF">GMST_33400</name>
</gene>
<comment type="caution">
    <text evidence="1">The sequence shown here is derived from an EMBL/GenBank/DDBJ whole genome shotgun (WGS) entry which is preliminary data.</text>
</comment>
<protein>
    <submittedName>
        <fullName evidence="1">Uncharacterized protein</fullName>
    </submittedName>
</protein>
<organism evidence="1 2">
    <name type="scientific">Geomonas silvestris</name>
    <dbReference type="NCBI Taxonomy" id="2740184"/>
    <lineage>
        <taxon>Bacteria</taxon>
        <taxon>Pseudomonadati</taxon>
        <taxon>Thermodesulfobacteriota</taxon>
        <taxon>Desulfuromonadia</taxon>
        <taxon>Geobacterales</taxon>
        <taxon>Geobacteraceae</taxon>
        <taxon>Geomonas</taxon>
    </lineage>
</organism>
<keyword evidence="2" id="KW-1185">Reference proteome</keyword>
<dbReference type="Proteomes" id="UP000556026">
    <property type="component" value="Unassembled WGS sequence"/>
</dbReference>
<reference evidence="2" key="1">
    <citation type="submission" date="2020-06" db="EMBL/GenBank/DDBJ databases">
        <title>Draft genomic sequence of Geomonas sp. Red330.</title>
        <authorList>
            <person name="Itoh H."/>
            <person name="Zhenxing X."/>
            <person name="Ushijima N."/>
            <person name="Masuda Y."/>
            <person name="Shiratori Y."/>
            <person name="Senoo K."/>
        </authorList>
    </citation>
    <scope>NUCLEOTIDE SEQUENCE [LARGE SCALE GENOMIC DNA]</scope>
    <source>
        <strain evidence="2">Red330</strain>
    </source>
</reference>
<evidence type="ECO:0000313" key="1">
    <source>
        <dbReference type="EMBL" id="GFO61015.1"/>
    </source>
</evidence>
<accession>A0A6V8MLU5</accession>